<feature type="compositionally biased region" description="Basic and acidic residues" evidence="1">
    <location>
        <begin position="1"/>
        <end position="74"/>
    </location>
</feature>
<sequence length="140" mass="16059">MEKHNEIEEIVNREGENRINEDERTSGDEKNDGMSEEKEHNEIDKRESGRNESTDEAKKTKEEVEEVDIHETEKATPLNNNKKEQLTEEQQKDLDQMMSSLKDVGNSVLGWFGLSTDNFAVNQDPKTGGYSIQFVQTPTQ</sequence>
<name>A0A0A1U4G9_ENTIV</name>
<dbReference type="PANTHER" id="PTHR46014">
    <property type="entry name" value="TETRATRICOPEPTIDE REPEAT PROTEIN 1"/>
    <property type="match status" value="1"/>
</dbReference>
<evidence type="ECO:0000256" key="1">
    <source>
        <dbReference type="SAM" id="MobiDB-lite"/>
    </source>
</evidence>
<dbReference type="EMBL" id="KB206683">
    <property type="protein sequence ID" value="ELP89060.1"/>
    <property type="molecule type" value="Genomic_DNA"/>
</dbReference>
<dbReference type="PANTHER" id="PTHR46014:SF1">
    <property type="entry name" value="TETRATRICOPEPTIDE REPEAT PROTEIN 1"/>
    <property type="match status" value="1"/>
</dbReference>
<dbReference type="GeneID" id="14888025"/>
<dbReference type="AlphaFoldDB" id="A0A0A1U4G9"/>
<feature type="compositionally biased region" description="Basic and acidic residues" evidence="1">
    <location>
        <begin position="81"/>
        <end position="91"/>
    </location>
</feature>
<dbReference type="Proteomes" id="UP000014680">
    <property type="component" value="Unassembled WGS sequence"/>
</dbReference>
<accession>A0A0A1U4G9</accession>
<feature type="region of interest" description="Disordered" evidence="1">
    <location>
        <begin position="1"/>
        <end position="91"/>
    </location>
</feature>
<organism evidence="2 3">
    <name type="scientific">Entamoeba invadens IP1</name>
    <dbReference type="NCBI Taxonomy" id="370355"/>
    <lineage>
        <taxon>Eukaryota</taxon>
        <taxon>Amoebozoa</taxon>
        <taxon>Evosea</taxon>
        <taxon>Archamoebae</taxon>
        <taxon>Mastigamoebida</taxon>
        <taxon>Entamoebidae</taxon>
        <taxon>Entamoeba</taxon>
    </lineage>
</organism>
<reference evidence="2 3" key="1">
    <citation type="submission" date="2012-10" db="EMBL/GenBank/DDBJ databases">
        <authorList>
            <person name="Zafar N."/>
            <person name="Inman J."/>
            <person name="Hall N."/>
            <person name="Lorenzi H."/>
            <person name="Caler E."/>
        </authorList>
    </citation>
    <scope>NUCLEOTIDE SEQUENCE [LARGE SCALE GENOMIC DNA]</scope>
    <source>
        <strain evidence="2 3">IP1</strain>
    </source>
</reference>
<evidence type="ECO:0000313" key="2">
    <source>
        <dbReference type="EMBL" id="ELP89060.1"/>
    </source>
</evidence>
<dbReference type="KEGG" id="eiv:EIN_165000"/>
<protein>
    <submittedName>
        <fullName evidence="2">Uncharacterized protein</fullName>
    </submittedName>
</protein>
<dbReference type="OrthoDB" id="1872379at2759"/>
<dbReference type="RefSeq" id="XP_004255831.1">
    <property type="nucleotide sequence ID" value="XM_004255783.1"/>
</dbReference>
<evidence type="ECO:0000313" key="3">
    <source>
        <dbReference type="Proteomes" id="UP000014680"/>
    </source>
</evidence>
<keyword evidence="3" id="KW-1185">Reference proteome</keyword>
<dbReference type="InterPro" id="IPR052769">
    <property type="entry name" value="TPR_domain_protein"/>
</dbReference>
<proteinExistence type="predicted"/>
<dbReference type="VEuPathDB" id="AmoebaDB:EIN_165000"/>
<gene>
    <name evidence="2" type="ORF">EIN_165000</name>
</gene>